<sequence length="517" mass="55728">MKKHRSFLTLACAAAAAILFLFTGADAKAAGAASLSSALIQGNQVVVTGTCSVSSEDGVLHLYAQAPYESGAQGLEVAQAPNGTATFAFPLNKNTANSNLYKKFTIVAIQNGVPTAVSNSVYITNPEACATHTAARRDGGIKGILPASQLLNANHLTDLGVHQATYNLLLGRITTGGGINYQYNGKTWSFNAQVVSEYDTVARRLNSQGIQVTFIVLNDLGADPTLIHPLARDGVAANYYALNAADQAGAEKLAAVASFLGQRYSNTGHGTVDNWIIGNEVNARQMWNYMQSSDVNQYAAEYAKAFRILYNGLKSENANAQVYVATDQQWSRGSNPAHYYGSRPFLTAFNDFIRSEGNIDWRLSSHPYNVPLYDPNNWTPTGYATHSQSSRYVTMQNIDVITDFLSQPEMLSPSGAVRSLKLSEVGYSSINGEQQQAIAVTYAYLQAANNRYVDGLIISREMDEAAEIIQGMAVGLLDGSARPKLAYDFYKHAGDPNYVAQASAMAGADLTSRITVR</sequence>
<organism evidence="3 4">
    <name type="scientific">Candidatus Eisenbergiella pullistercoris</name>
    <dbReference type="NCBI Taxonomy" id="2838555"/>
    <lineage>
        <taxon>Bacteria</taxon>
        <taxon>Bacillati</taxon>
        <taxon>Bacillota</taxon>
        <taxon>Clostridia</taxon>
        <taxon>Lachnospirales</taxon>
        <taxon>Lachnospiraceae</taxon>
        <taxon>Eisenbergiella</taxon>
    </lineage>
</organism>
<dbReference type="Proteomes" id="UP000824007">
    <property type="component" value="Unassembled WGS sequence"/>
</dbReference>
<evidence type="ECO:0000313" key="4">
    <source>
        <dbReference type="Proteomes" id="UP000824007"/>
    </source>
</evidence>
<evidence type="ECO:0000259" key="2">
    <source>
        <dbReference type="Pfam" id="PF18989"/>
    </source>
</evidence>
<reference evidence="3" key="1">
    <citation type="journal article" date="2021" name="PeerJ">
        <title>Extensive microbial diversity within the chicken gut microbiome revealed by metagenomics and culture.</title>
        <authorList>
            <person name="Gilroy R."/>
            <person name="Ravi A."/>
            <person name="Getino M."/>
            <person name="Pursley I."/>
            <person name="Horton D.L."/>
            <person name="Alikhan N.F."/>
            <person name="Baker D."/>
            <person name="Gharbi K."/>
            <person name="Hall N."/>
            <person name="Watson M."/>
            <person name="Adriaenssens E.M."/>
            <person name="Foster-Nyarko E."/>
            <person name="Jarju S."/>
            <person name="Secka A."/>
            <person name="Antonio M."/>
            <person name="Oren A."/>
            <person name="Chaudhuri R.R."/>
            <person name="La Ragione R."/>
            <person name="Hildebrand F."/>
            <person name="Pallen M.J."/>
        </authorList>
    </citation>
    <scope>NUCLEOTIDE SEQUENCE</scope>
    <source>
        <strain evidence="3">ChiSxjej3B15-24422</strain>
    </source>
</reference>
<reference evidence="3" key="2">
    <citation type="submission" date="2021-04" db="EMBL/GenBank/DDBJ databases">
        <authorList>
            <person name="Gilroy R."/>
        </authorList>
    </citation>
    <scope>NUCLEOTIDE SEQUENCE</scope>
    <source>
        <strain evidence="3">ChiSxjej3B15-24422</strain>
    </source>
</reference>
<feature type="signal peptide" evidence="1">
    <location>
        <begin position="1"/>
        <end position="27"/>
    </location>
</feature>
<keyword evidence="1" id="KW-0732">Signal</keyword>
<evidence type="ECO:0000313" key="3">
    <source>
        <dbReference type="EMBL" id="HIY61165.1"/>
    </source>
</evidence>
<evidence type="ECO:0000256" key="1">
    <source>
        <dbReference type="SAM" id="SignalP"/>
    </source>
</evidence>
<dbReference type="AlphaFoldDB" id="A0A9D2C7M0"/>
<dbReference type="SUPFAM" id="SSF51445">
    <property type="entry name" value="(Trans)glycosidases"/>
    <property type="match status" value="1"/>
</dbReference>
<comment type="caution">
    <text evidence="3">The sequence shown here is derived from an EMBL/GenBank/DDBJ whole genome shotgun (WGS) entry which is preliminary data.</text>
</comment>
<dbReference type="Gene3D" id="3.20.20.80">
    <property type="entry name" value="Glycosidases"/>
    <property type="match status" value="1"/>
</dbReference>
<feature type="domain" description="DUF5722" evidence="2">
    <location>
        <begin position="136"/>
        <end position="508"/>
    </location>
</feature>
<accession>A0A9D2C7M0</accession>
<dbReference type="InterPro" id="IPR043780">
    <property type="entry name" value="DUF5722"/>
</dbReference>
<dbReference type="InterPro" id="IPR017853">
    <property type="entry name" value="GH"/>
</dbReference>
<proteinExistence type="predicted"/>
<gene>
    <name evidence="3" type="ORF">H9831_10890</name>
</gene>
<dbReference type="EMBL" id="DXDD01000135">
    <property type="protein sequence ID" value="HIY61165.1"/>
    <property type="molecule type" value="Genomic_DNA"/>
</dbReference>
<dbReference type="Pfam" id="PF18989">
    <property type="entry name" value="DUF5722"/>
    <property type="match status" value="1"/>
</dbReference>
<protein>
    <recommendedName>
        <fullName evidence="2">DUF5722 domain-containing protein</fullName>
    </recommendedName>
</protein>
<feature type="chain" id="PRO_5038954693" description="DUF5722 domain-containing protein" evidence="1">
    <location>
        <begin position="28"/>
        <end position="517"/>
    </location>
</feature>
<name>A0A9D2C7M0_9FIRM</name>